<name>A0A8J3AVL8_9BURK</name>
<organism evidence="4 5">
    <name type="scientific">Oxalicibacterium solurbis</name>
    <dbReference type="NCBI Taxonomy" id="69280"/>
    <lineage>
        <taxon>Bacteria</taxon>
        <taxon>Pseudomonadati</taxon>
        <taxon>Pseudomonadota</taxon>
        <taxon>Betaproteobacteria</taxon>
        <taxon>Burkholderiales</taxon>
        <taxon>Oxalobacteraceae</taxon>
        <taxon>Oxalicibacterium</taxon>
    </lineage>
</organism>
<keyword evidence="5" id="KW-1185">Reference proteome</keyword>
<protein>
    <submittedName>
        <fullName evidence="4">UDP-2,4-diacetamido-2,4,6-trideoxy-beta-L-altropyranose hydrolase</fullName>
    </submittedName>
</protein>
<dbReference type="RefSeq" id="WP_188420482.1">
    <property type="nucleotide sequence ID" value="NZ_BMDP01000002.1"/>
</dbReference>
<evidence type="ECO:0000313" key="5">
    <source>
        <dbReference type="Proteomes" id="UP000627205"/>
    </source>
</evidence>
<comment type="caution">
    <text evidence="4">The sequence shown here is derived from an EMBL/GenBank/DDBJ whole genome shotgun (WGS) entry which is preliminary data.</text>
</comment>
<dbReference type="EMBL" id="BMDP01000002">
    <property type="protein sequence ID" value="GGI54429.1"/>
    <property type="molecule type" value="Genomic_DNA"/>
</dbReference>
<keyword evidence="4" id="KW-0378">Hydrolase</keyword>
<dbReference type="AlphaFoldDB" id="A0A8J3AVL8"/>
<dbReference type="SUPFAM" id="SSF53756">
    <property type="entry name" value="UDP-Glycosyltransferase/glycogen phosphorylase"/>
    <property type="match status" value="1"/>
</dbReference>
<dbReference type="InterPro" id="IPR020023">
    <property type="entry name" value="PseG"/>
</dbReference>
<dbReference type="PANTHER" id="PTHR21015">
    <property type="entry name" value="UDP-N-ACETYLGLUCOSAMINE--N-ACETYLMURAMYL-(PENTAPEPTIDE) PYROPHOSPHORYL-UNDECAPRENOL N-ACETYLGLUCOSAMINE TRANSFERASE 1"/>
    <property type="match status" value="1"/>
</dbReference>
<evidence type="ECO:0000259" key="3">
    <source>
        <dbReference type="Pfam" id="PF04101"/>
    </source>
</evidence>
<feature type="binding site" evidence="2">
    <location>
        <position position="163"/>
    </location>
    <ligand>
        <name>substrate</name>
    </ligand>
</feature>
<dbReference type="Gene3D" id="3.40.50.2000">
    <property type="entry name" value="Glycogen Phosphorylase B"/>
    <property type="match status" value="1"/>
</dbReference>
<feature type="domain" description="Glycosyl transferase family 28 C-terminal" evidence="3">
    <location>
        <begin position="185"/>
        <end position="327"/>
    </location>
</feature>
<gene>
    <name evidence="4" type="primary">rkpO</name>
    <name evidence="4" type="ORF">GCM10011430_16030</name>
</gene>
<dbReference type="GO" id="GO:0016787">
    <property type="term" value="F:hydrolase activity"/>
    <property type="evidence" value="ECO:0007669"/>
    <property type="project" value="UniProtKB-KW"/>
</dbReference>
<reference evidence="4" key="2">
    <citation type="submission" date="2020-09" db="EMBL/GenBank/DDBJ databases">
        <authorList>
            <person name="Sun Q."/>
            <person name="Sedlacek I."/>
        </authorList>
    </citation>
    <scope>NUCLEOTIDE SEQUENCE</scope>
    <source>
        <strain evidence="4">CCM 7664</strain>
    </source>
</reference>
<reference evidence="4" key="1">
    <citation type="journal article" date="2014" name="Int. J. Syst. Evol. Microbiol.">
        <title>Complete genome sequence of Corynebacterium casei LMG S-19264T (=DSM 44701T), isolated from a smear-ripened cheese.</title>
        <authorList>
            <consortium name="US DOE Joint Genome Institute (JGI-PGF)"/>
            <person name="Walter F."/>
            <person name="Albersmeier A."/>
            <person name="Kalinowski J."/>
            <person name="Ruckert C."/>
        </authorList>
    </citation>
    <scope>NUCLEOTIDE SEQUENCE</scope>
    <source>
        <strain evidence="4">CCM 7664</strain>
    </source>
</reference>
<dbReference type="InterPro" id="IPR007235">
    <property type="entry name" value="Glyco_trans_28_C"/>
</dbReference>
<dbReference type="Pfam" id="PF04101">
    <property type="entry name" value="Glyco_tran_28_C"/>
    <property type="match status" value="1"/>
</dbReference>
<dbReference type="Proteomes" id="UP000627205">
    <property type="component" value="Unassembled WGS sequence"/>
</dbReference>
<dbReference type="GO" id="GO:0016758">
    <property type="term" value="F:hexosyltransferase activity"/>
    <property type="evidence" value="ECO:0007669"/>
    <property type="project" value="InterPro"/>
</dbReference>
<proteinExistence type="predicted"/>
<feature type="binding site" evidence="2">
    <location>
        <position position="266"/>
    </location>
    <ligand>
        <name>substrate</name>
    </ligand>
</feature>
<evidence type="ECO:0000256" key="1">
    <source>
        <dbReference type="PIRSR" id="PIRSR620023-1"/>
    </source>
</evidence>
<dbReference type="PANTHER" id="PTHR21015:SF22">
    <property type="entry name" value="GLYCOSYLTRANSFERASE"/>
    <property type="match status" value="1"/>
</dbReference>
<feature type="active site" description="Proton acceptor" evidence="1">
    <location>
        <position position="17"/>
    </location>
</feature>
<accession>A0A8J3AVL8</accession>
<sequence>MRLAIRVDASTEMGTGHFMRCMTLAAEFRSRGAKICFISWDLPEHLANFLMAEGYEFAALDGNRTTRESHTNQEVDAKSTIQALLGCEWDWLVVDHYSLDIEWEILIRPYVQKLMVIDDLANRLHDCDLLLDQNYYANSESRYRELISDNCVCLLGPQFALLRSEFSDALGKFKIRSLGVRRLLIFFGGTDPTNETRKALDALKLLACPEMLADVIVGTGNPHKNQIREMCEQISNVKYHCQVSNMAELIGAADLAIGAGGAVTWERCLLGLPSLTLVLAENQFQTTLDLERFGATILLGWAHEITSCDLANSIEALIQNEKLLHHLSERAVSLMKDWAGASAVVDAMECC</sequence>
<dbReference type="Gene3D" id="3.40.50.11190">
    <property type="match status" value="1"/>
</dbReference>
<evidence type="ECO:0000256" key="2">
    <source>
        <dbReference type="PIRSR" id="PIRSR620023-2"/>
    </source>
</evidence>
<evidence type="ECO:0000313" key="4">
    <source>
        <dbReference type="EMBL" id="GGI54429.1"/>
    </source>
</evidence>
<dbReference type="NCBIfam" id="TIGR03590">
    <property type="entry name" value="PseG"/>
    <property type="match status" value="1"/>
</dbReference>